<accession>A0A3A1UZL6</accession>
<dbReference type="OrthoDB" id="2628778at2"/>
<dbReference type="EMBL" id="QXQA01000003">
    <property type="protein sequence ID" value="RIX53937.1"/>
    <property type="molecule type" value="Genomic_DNA"/>
</dbReference>
<proteinExistence type="predicted"/>
<dbReference type="AlphaFoldDB" id="A0A3A1UZL6"/>
<dbReference type="Proteomes" id="UP000266482">
    <property type="component" value="Unassembled WGS sequence"/>
</dbReference>
<name>A0A3A1UZL6_9BACL</name>
<protein>
    <submittedName>
        <fullName evidence="1">Uncharacterized protein</fullName>
    </submittedName>
</protein>
<reference evidence="1 2" key="1">
    <citation type="submission" date="2018-09" db="EMBL/GenBank/DDBJ databases">
        <title>Paenibacillus aracenensis nov. sp. isolated from a cave in southern Spain.</title>
        <authorList>
            <person name="Jurado V."/>
            <person name="Gutierrez-Patricio S."/>
            <person name="Gonzalez-Pimentel J.L."/>
            <person name="Miller A.Z."/>
            <person name="Laiz L."/>
            <person name="Saiz-Jimenez C."/>
        </authorList>
    </citation>
    <scope>NUCLEOTIDE SEQUENCE [LARGE SCALE GENOMIC DNA]</scope>
    <source>
        <strain evidence="1 2">DSM 22867</strain>
    </source>
</reference>
<sequence length="73" mass="7872">MSNNFGKLFKSEARALAESVFRNGSSQIGGRLLDAVSDVTQPNDIAIGNIVAALRNGAIATGQQVLMERLRRR</sequence>
<organism evidence="1 2">
    <name type="scientific">Paenibacillus nanensis</name>
    <dbReference type="NCBI Taxonomy" id="393251"/>
    <lineage>
        <taxon>Bacteria</taxon>
        <taxon>Bacillati</taxon>
        <taxon>Bacillota</taxon>
        <taxon>Bacilli</taxon>
        <taxon>Bacillales</taxon>
        <taxon>Paenibacillaceae</taxon>
        <taxon>Paenibacillus</taxon>
    </lineage>
</organism>
<evidence type="ECO:0000313" key="1">
    <source>
        <dbReference type="EMBL" id="RIX53937.1"/>
    </source>
</evidence>
<dbReference type="RefSeq" id="WP_119598683.1">
    <property type="nucleotide sequence ID" value="NZ_QXQA01000003.1"/>
</dbReference>
<evidence type="ECO:0000313" key="2">
    <source>
        <dbReference type="Proteomes" id="UP000266482"/>
    </source>
</evidence>
<comment type="caution">
    <text evidence="1">The sequence shown here is derived from an EMBL/GenBank/DDBJ whole genome shotgun (WGS) entry which is preliminary data.</text>
</comment>
<gene>
    <name evidence="1" type="ORF">D3P08_06685</name>
</gene>
<keyword evidence="2" id="KW-1185">Reference proteome</keyword>